<evidence type="ECO:0000313" key="3">
    <source>
        <dbReference type="EMBL" id="KAJ9171957.1"/>
    </source>
</evidence>
<feature type="compositionally biased region" description="Polar residues" evidence="2">
    <location>
        <begin position="38"/>
        <end position="56"/>
    </location>
</feature>
<keyword evidence="1" id="KW-0175">Coiled coil</keyword>
<feature type="region of interest" description="Disordered" evidence="2">
    <location>
        <begin position="1"/>
        <end position="72"/>
    </location>
</feature>
<evidence type="ECO:0000256" key="2">
    <source>
        <dbReference type="SAM" id="MobiDB-lite"/>
    </source>
</evidence>
<proteinExistence type="predicted"/>
<feature type="compositionally biased region" description="Basic residues" evidence="2">
    <location>
        <begin position="59"/>
        <end position="72"/>
    </location>
</feature>
<comment type="caution">
    <text evidence="3">The sequence shown here is derived from an EMBL/GenBank/DDBJ whole genome shotgun (WGS) entry which is preliminary data.</text>
</comment>
<organism evidence="3 4">
    <name type="scientific">Hevea brasiliensis</name>
    <name type="common">Para rubber tree</name>
    <name type="synonym">Siphonia brasiliensis</name>
    <dbReference type="NCBI Taxonomy" id="3981"/>
    <lineage>
        <taxon>Eukaryota</taxon>
        <taxon>Viridiplantae</taxon>
        <taxon>Streptophyta</taxon>
        <taxon>Embryophyta</taxon>
        <taxon>Tracheophyta</taxon>
        <taxon>Spermatophyta</taxon>
        <taxon>Magnoliopsida</taxon>
        <taxon>eudicotyledons</taxon>
        <taxon>Gunneridae</taxon>
        <taxon>Pentapetalae</taxon>
        <taxon>rosids</taxon>
        <taxon>fabids</taxon>
        <taxon>Malpighiales</taxon>
        <taxon>Euphorbiaceae</taxon>
        <taxon>Crotonoideae</taxon>
        <taxon>Micrandreae</taxon>
        <taxon>Hevea</taxon>
    </lineage>
</organism>
<feature type="coiled-coil region" evidence="1">
    <location>
        <begin position="169"/>
        <end position="196"/>
    </location>
</feature>
<dbReference type="EMBL" id="JARPOI010000009">
    <property type="protein sequence ID" value="KAJ9171957.1"/>
    <property type="molecule type" value="Genomic_DNA"/>
</dbReference>
<dbReference type="PANTHER" id="PTHR38936:SF1">
    <property type="entry name" value="DUF641 DOMAIN-CONTAINING PROTEIN"/>
    <property type="match status" value="1"/>
</dbReference>
<evidence type="ECO:0000256" key="1">
    <source>
        <dbReference type="SAM" id="Coils"/>
    </source>
</evidence>
<dbReference type="Proteomes" id="UP001174677">
    <property type="component" value="Chromosome 9"/>
</dbReference>
<accession>A0ABQ9LXI6</accession>
<dbReference type="PANTHER" id="PTHR38936">
    <property type="entry name" value="TITIN-LIKE ISOFORM X2"/>
    <property type="match status" value="1"/>
</dbReference>
<protein>
    <submittedName>
        <fullName evidence="3">Uncharacterized protein</fullName>
    </submittedName>
</protein>
<reference evidence="3" key="1">
    <citation type="journal article" date="2023" name="Plant Biotechnol. J.">
        <title>Chromosome-level wild Hevea brasiliensis genome provides new tools for genomic-assisted breeding and valuable loci to elevate rubber yield.</title>
        <authorList>
            <person name="Cheng H."/>
            <person name="Song X."/>
            <person name="Hu Y."/>
            <person name="Wu T."/>
            <person name="Yang Q."/>
            <person name="An Z."/>
            <person name="Feng S."/>
            <person name="Deng Z."/>
            <person name="Wu W."/>
            <person name="Zeng X."/>
            <person name="Tu M."/>
            <person name="Wang X."/>
            <person name="Huang H."/>
        </authorList>
    </citation>
    <scope>NUCLEOTIDE SEQUENCE</scope>
    <source>
        <strain evidence="3">MT/VB/25A 57/8</strain>
    </source>
</reference>
<gene>
    <name evidence="3" type="ORF">P3X46_015251</name>
</gene>
<keyword evidence="4" id="KW-1185">Reference proteome</keyword>
<name>A0ABQ9LXI6_HEVBR</name>
<feature type="compositionally biased region" description="Acidic residues" evidence="2">
    <location>
        <begin position="101"/>
        <end position="113"/>
    </location>
</feature>
<evidence type="ECO:0000313" key="4">
    <source>
        <dbReference type="Proteomes" id="UP001174677"/>
    </source>
</evidence>
<sequence>MGRKPSALRLVEKPQNHESMVVEPESDNPSLEKVDVQPENTNPAVESVELQQANSSKTPLKKKAKKFPAKVRRSERLQNAVMDTENQDIECILEEITVSESEQEVEPSNEELPEPTLNGKNLHEKVDYLVQLLKTQQKTIDAFNSRATGKTFCSEEDSGMEDINYKSLYIDCQKKVEALTEENHQLNRKLEFALGKIEVYEKGYHVAPEVLEKLKDLFKDALWLSSLTRVTEATRNYTAPEIGHDCKNSAKRKRQTDKN</sequence>
<feature type="region of interest" description="Disordered" evidence="2">
    <location>
        <begin position="99"/>
        <end position="119"/>
    </location>
</feature>